<dbReference type="RefSeq" id="WP_068671435.1">
    <property type="nucleotide sequence ID" value="NZ_LWLG01000015.1"/>
</dbReference>
<keyword evidence="1" id="KW-1133">Transmembrane helix</keyword>
<accession>A0A179D284</accession>
<name>A0A179D284_9BACT</name>
<keyword evidence="3" id="KW-1185">Reference proteome</keyword>
<organism evidence="2 3">
    <name type="scientific">Thermosulfurimonas dismutans</name>
    <dbReference type="NCBI Taxonomy" id="999894"/>
    <lineage>
        <taxon>Bacteria</taxon>
        <taxon>Pseudomonadati</taxon>
        <taxon>Thermodesulfobacteriota</taxon>
        <taxon>Thermodesulfobacteria</taxon>
        <taxon>Thermodesulfobacteriales</taxon>
        <taxon>Thermodesulfobacteriaceae</taxon>
        <taxon>Thermosulfurimonas</taxon>
    </lineage>
</organism>
<dbReference type="AlphaFoldDB" id="A0A179D284"/>
<sequence>MNVVEWMQSHRRSILFLIAILALGGLAASFRLPVALFPHVDFPRVEVKLEAGDRPAERMAIEVTRPVEEAIRSVPGVRSIRSTTSRGSADISINFDWGEDMVAAMLQVESAINQVLPRLPRGTSFTVRRMDPTVFPVLAYSLTSDTHSLVELRDLALYQLRPLLSTVKGVAKVGVQGGAEEEYEVMIDPAKLDALGLSIDDVARALSAANVIKAVGRLEDHYKLYLVISDTRFQSLKEIKETIIRAGKNGLVRLDDIATVRRGTAPQWIRVTADGHDAVLLLIYQQPRGNTVEIAKEVKKKLAEFRKHLPLGIKIAKWYDQSELILSAAGSVRDAVLIGLLFAALVLWLFLRNLKMTFIAAVLVPSVLAATIILLYVLHMSFNIMTLGGLAAAVGLIIDDMIVMEEHIVRRLGELANQQLGIATAVRELSRPLAGSSASTTIIFAPLAFLSGVTGAFFKALSLTMAASLLISFFVAWLGVPILANHLLTQKDAEKERPGRWASRFYERYESFMKSIMARSWLIIPVLLILVGIGWIAYHRLGSGFMPKMDEGGFVLDYRAPSGTSLTETDRLLRQVEMILQETPDVETYSRRTGLSLGGHITEANEGDFFVRLKPPPRRDIEAVMEDIRGRIERRVPGLEIEMAQLMEDLIGDLTAVPQPIEIKLFSDNGTLLRKLAPKVAEEIRKIPGVVDVRDGIVLAGDALVIHVDRDRAALEGVDPEWVTRMLSYYLGGAVTTQIQKTPKMVGVRVWIPSHLRDTASKVEALRLRAPDGHLFPLRRIARVEVLTGQPQIMHEDLKRMVAVTGRISGRDMGSVIRDVKRVLNRPGLIPKGVYYELGGLYRQQQIAFAGLLAVFVSAVLLVFLLLLFLYESFRMAIAVMATILLSLAGVFVGLWITHTEINISSMMGLTMIVGIVTETAIFYLSEYRLLPRHVPYKTALILAGRNRLRAVAMTTVAAILALMPLALGIGQGAAMLKPLAIAIISGLCLQLPLVLVVLPALLALIKREYQTG</sequence>
<dbReference type="SUPFAM" id="SSF82714">
    <property type="entry name" value="Multidrug efflux transporter AcrB TolC docking domain, DN and DC subdomains"/>
    <property type="match status" value="2"/>
</dbReference>
<feature type="transmembrane region" description="Helical" evidence="1">
    <location>
        <begin position="516"/>
        <end position="538"/>
    </location>
</feature>
<dbReference type="OrthoDB" id="9758297at2"/>
<evidence type="ECO:0000313" key="2">
    <source>
        <dbReference type="EMBL" id="OAQ20156.1"/>
    </source>
</evidence>
<dbReference type="Gene3D" id="3.30.70.1320">
    <property type="entry name" value="Multidrug efflux transporter AcrB pore domain like"/>
    <property type="match status" value="1"/>
</dbReference>
<dbReference type="PANTHER" id="PTHR32063">
    <property type="match status" value="1"/>
</dbReference>
<dbReference type="InterPro" id="IPR027463">
    <property type="entry name" value="AcrB_DN_DC_subdom"/>
</dbReference>
<protein>
    <submittedName>
        <fullName evidence="2">Cobalt-zinc-cadmium resistance protein CzcA/CusA</fullName>
    </submittedName>
</protein>
<dbReference type="Gene3D" id="3.30.70.1440">
    <property type="entry name" value="Multidrug efflux transporter AcrB pore domain"/>
    <property type="match status" value="1"/>
</dbReference>
<dbReference type="Pfam" id="PF00873">
    <property type="entry name" value="ACR_tran"/>
    <property type="match status" value="1"/>
</dbReference>
<dbReference type="GO" id="GO:0005886">
    <property type="term" value="C:plasma membrane"/>
    <property type="evidence" value="ECO:0007669"/>
    <property type="project" value="TreeGrafter"/>
</dbReference>
<dbReference type="Gene3D" id="1.20.1640.10">
    <property type="entry name" value="Multidrug efflux transporter AcrB transmembrane domain"/>
    <property type="match status" value="2"/>
</dbReference>
<feature type="transmembrane region" description="Helical" evidence="1">
    <location>
        <begin position="437"/>
        <end position="458"/>
    </location>
</feature>
<dbReference type="PRINTS" id="PR00702">
    <property type="entry name" value="ACRIFLAVINRP"/>
</dbReference>
<keyword evidence="1" id="KW-0472">Membrane</keyword>
<dbReference type="Proteomes" id="UP000078390">
    <property type="component" value="Unassembled WGS sequence"/>
</dbReference>
<feature type="transmembrane region" description="Helical" evidence="1">
    <location>
        <begin position="358"/>
        <end position="378"/>
    </location>
</feature>
<feature type="transmembrane region" description="Helical" evidence="1">
    <location>
        <begin position="947"/>
        <end position="968"/>
    </location>
</feature>
<proteinExistence type="predicted"/>
<dbReference type="Gene3D" id="3.30.2090.10">
    <property type="entry name" value="Multidrug efflux transporter AcrB TolC docking domain, DN and DC subdomains"/>
    <property type="match status" value="2"/>
</dbReference>
<dbReference type="Gene3D" id="3.30.70.1430">
    <property type="entry name" value="Multidrug efflux transporter AcrB pore domain"/>
    <property type="match status" value="2"/>
</dbReference>
<feature type="transmembrane region" description="Helical" evidence="1">
    <location>
        <begin position="464"/>
        <end position="488"/>
    </location>
</feature>
<feature type="transmembrane region" description="Helical" evidence="1">
    <location>
        <begin position="980"/>
        <end position="1006"/>
    </location>
</feature>
<evidence type="ECO:0000313" key="3">
    <source>
        <dbReference type="Proteomes" id="UP000078390"/>
    </source>
</evidence>
<feature type="transmembrane region" description="Helical" evidence="1">
    <location>
        <begin position="878"/>
        <end position="898"/>
    </location>
</feature>
<dbReference type="PANTHER" id="PTHR32063:SF24">
    <property type="entry name" value="CATION EFFLUX SYSTEM (ACRB_ACRD_ACRF FAMILY)"/>
    <property type="match status" value="1"/>
</dbReference>
<dbReference type="PATRIC" id="fig|999894.6.peg.1780"/>
<keyword evidence="1" id="KW-0812">Transmembrane</keyword>
<comment type="caution">
    <text evidence="2">The sequence shown here is derived from an EMBL/GenBank/DDBJ whole genome shotgun (WGS) entry which is preliminary data.</text>
</comment>
<gene>
    <name evidence="2" type="ORF">TDIS_1782</name>
</gene>
<evidence type="ECO:0000256" key="1">
    <source>
        <dbReference type="SAM" id="Phobius"/>
    </source>
</evidence>
<feature type="transmembrane region" description="Helical" evidence="1">
    <location>
        <begin position="904"/>
        <end position="926"/>
    </location>
</feature>
<dbReference type="GO" id="GO:0042910">
    <property type="term" value="F:xenobiotic transmembrane transporter activity"/>
    <property type="evidence" value="ECO:0007669"/>
    <property type="project" value="TreeGrafter"/>
</dbReference>
<dbReference type="SUPFAM" id="SSF82866">
    <property type="entry name" value="Multidrug efflux transporter AcrB transmembrane domain"/>
    <property type="match status" value="2"/>
</dbReference>
<dbReference type="EMBL" id="LWLG01000015">
    <property type="protein sequence ID" value="OAQ20156.1"/>
    <property type="molecule type" value="Genomic_DNA"/>
</dbReference>
<dbReference type="STRING" id="999894.TDIS_1782"/>
<dbReference type="SUPFAM" id="SSF82693">
    <property type="entry name" value="Multidrug efflux transporter AcrB pore domain, PN1, PN2, PC1 and PC2 subdomains"/>
    <property type="match status" value="3"/>
</dbReference>
<feature type="transmembrane region" description="Helical" evidence="1">
    <location>
        <begin position="847"/>
        <end position="871"/>
    </location>
</feature>
<feature type="transmembrane region" description="Helical" evidence="1">
    <location>
        <begin position="384"/>
        <end position="403"/>
    </location>
</feature>
<feature type="transmembrane region" description="Helical" evidence="1">
    <location>
        <begin position="335"/>
        <end position="351"/>
    </location>
</feature>
<dbReference type="InterPro" id="IPR001036">
    <property type="entry name" value="Acrflvin-R"/>
</dbReference>
<reference evidence="2 3" key="1">
    <citation type="submission" date="2016-04" db="EMBL/GenBank/DDBJ databases">
        <title>Genome analysis of Thermosulfurimonas dismutans, the first thermophilic sulfur-disproportionating bacterium of the phylum Thermodesulfobacteria.</title>
        <authorList>
            <person name="Mardanov A.V."/>
            <person name="Beletsky A.V."/>
            <person name="Kadnikov V.V."/>
            <person name="Slobodkin A.I."/>
            <person name="Ravin N.V."/>
        </authorList>
    </citation>
    <scope>NUCLEOTIDE SEQUENCE [LARGE SCALE GENOMIC DNA]</scope>
    <source>
        <strain evidence="2 3">S95</strain>
    </source>
</reference>